<protein>
    <submittedName>
        <fullName evidence="1">Uncharacterized protein</fullName>
    </submittedName>
</protein>
<proteinExistence type="predicted"/>
<evidence type="ECO:0000313" key="2">
    <source>
        <dbReference type="Proteomes" id="UP001215280"/>
    </source>
</evidence>
<comment type="caution">
    <text evidence="1">The sequence shown here is derived from an EMBL/GenBank/DDBJ whole genome shotgun (WGS) entry which is preliminary data.</text>
</comment>
<dbReference type="AlphaFoldDB" id="A0AAD7HSL1"/>
<evidence type="ECO:0000313" key="1">
    <source>
        <dbReference type="EMBL" id="KAJ7727425.1"/>
    </source>
</evidence>
<dbReference type="Proteomes" id="UP001215280">
    <property type="component" value="Unassembled WGS sequence"/>
</dbReference>
<name>A0AAD7HSL1_9AGAR</name>
<organism evidence="1 2">
    <name type="scientific">Mycena maculata</name>
    <dbReference type="NCBI Taxonomy" id="230809"/>
    <lineage>
        <taxon>Eukaryota</taxon>
        <taxon>Fungi</taxon>
        <taxon>Dikarya</taxon>
        <taxon>Basidiomycota</taxon>
        <taxon>Agaricomycotina</taxon>
        <taxon>Agaricomycetes</taxon>
        <taxon>Agaricomycetidae</taxon>
        <taxon>Agaricales</taxon>
        <taxon>Marasmiineae</taxon>
        <taxon>Mycenaceae</taxon>
        <taxon>Mycena</taxon>
    </lineage>
</organism>
<reference evidence="1" key="1">
    <citation type="submission" date="2023-03" db="EMBL/GenBank/DDBJ databases">
        <title>Massive genome expansion in bonnet fungi (Mycena s.s.) driven by repeated elements and novel gene families across ecological guilds.</title>
        <authorList>
            <consortium name="Lawrence Berkeley National Laboratory"/>
            <person name="Harder C.B."/>
            <person name="Miyauchi S."/>
            <person name="Viragh M."/>
            <person name="Kuo A."/>
            <person name="Thoen E."/>
            <person name="Andreopoulos B."/>
            <person name="Lu D."/>
            <person name="Skrede I."/>
            <person name="Drula E."/>
            <person name="Henrissat B."/>
            <person name="Morin E."/>
            <person name="Kohler A."/>
            <person name="Barry K."/>
            <person name="LaButti K."/>
            <person name="Morin E."/>
            <person name="Salamov A."/>
            <person name="Lipzen A."/>
            <person name="Mereny Z."/>
            <person name="Hegedus B."/>
            <person name="Baldrian P."/>
            <person name="Stursova M."/>
            <person name="Weitz H."/>
            <person name="Taylor A."/>
            <person name="Grigoriev I.V."/>
            <person name="Nagy L.G."/>
            <person name="Martin F."/>
            <person name="Kauserud H."/>
        </authorList>
    </citation>
    <scope>NUCLEOTIDE SEQUENCE</scope>
    <source>
        <strain evidence="1">CBHHK188m</strain>
    </source>
</reference>
<keyword evidence="2" id="KW-1185">Reference proteome</keyword>
<accession>A0AAD7HSL1</accession>
<sequence>MVFWQGNFHPEIMEARFIAHTGLLIGPARTVPTHQKMPSGGIEGGPSIDAKFGTIGTYSGAEPPRPRWTAAKLEIFPVGEGQPYGLQERAGVLRAPALRLGPHSEFGAKALKNSVERAGSLLDVGSFTVSSHFYGYFQLREVYVELRFWKEQEPVTTIG</sequence>
<dbReference type="EMBL" id="JARJLG010000212">
    <property type="protein sequence ID" value="KAJ7727425.1"/>
    <property type="molecule type" value="Genomic_DNA"/>
</dbReference>
<gene>
    <name evidence="1" type="ORF">DFH07DRAFT_782476</name>
</gene>